<feature type="transmembrane region" description="Helical" evidence="2">
    <location>
        <begin position="243"/>
        <end position="262"/>
    </location>
</feature>
<keyword evidence="2" id="KW-0472">Membrane</keyword>
<evidence type="ECO:0000256" key="2">
    <source>
        <dbReference type="SAM" id="Phobius"/>
    </source>
</evidence>
<organism evidence="3 4">
    <name type="scientific">Papiliotrema laurentii</name>
    <name type="common">Cryptococcus laurentii</name>
    <dbReference type="NCBI Taxonomy" id="5418"/>
    <lineage>
        <taxon>Eukaryota</taxon>
        <taxon>Fungi</taxon>
        <taxon>Dikarya</taxon>
        <taxon>Basidiomycota</taxon>
        <taxon>Agaricomycotina</taxon>
        <taxon>Tremellomycetes</taxon>
        <taxon>Tremellales</taxon>
        <taxon>Rhynchogastremaceae</taxon>
        <taxon>Papiliotrema</taxon>
    </lineage>
</organism>
<feature type="transmembrane region" description="Helical" evidence="2">
    <location>
        <begin position="136"/>
        <end position="155"/>
    </location>
</feature>
<dbReference type="Proteomes" id="UP001182556">
    <property type="component" value="Unassembled WGS sequence"/>
</dbReference>
<keyword evidence="4" id="KW-1185">Reference proteome</keyword>
<proteinExistence type="predicted"/>
<feature type="transmembrane region" description="Helical" evidence="2">
    <location>
        <begin position="175"/>
        <end position="196"/>
    </location>
</feature>
<feature type="transmembrane region" description="Helical" evidence="2">
    <location>
        <begin position="63"/>
        <end position="83"/>
    </location>
</feature>
<dbReference type="PANTHER" id="PTHR40465">
    <property type="entry name" value="CHROMOSOME 1, WHOLE GENOME SHOTGUN SEQUENCE"/>
    <property type="match status" value="1"/>
</dbReference>
<dbReference type="AlphaFoldDB" id="A0AAD9FN96"/>
<evidence type="ECO:0000256" key="1">
    <source>
        <dbReference type="SAM" id="MobiDB-lite"/>
    </source>
</evidence>
<comment type="caution">
    <text evidence="3">The sequence shown here is derived from an EMBL/GenBank/DDBJ whole genome shotgun (WGS) entry which is preliminary data.</text>
</comment>
<accession>A0AAD9FN96</accession>
<keyword evidence="2" id="KW-0812">Transmembrane</keyword>
<evidence type="ECO:0000313" key="3">
    <source>
        <dbReference type="EMBL" id="KAK1921926.1"/>
    </source>
</evidence>
<gene>
    <name evidence="3" type="ORF">DB88DRAFT_541951</name>
</gene>
<feature type="transmembrane region" description="Helical" evidence="2">
    <location>
        <begin position="23"/>
        <end position="42"/>
    </location>
</feature>
<protein>
    <submittedName>
        <fullName evidence="3">Uncharacterized protein</fullName>
    </submittedName>
</protein>
<keyword evidence="2" id="KW-1133">Transmembrane helix</keyword>
<dbReference type="PROSITE" id="PS51257">
    <property type="entry name" value="PROKAR_LIPOPROTEIN"/>
    <property type="match status" value="1"/>
</dbReference>
<name>A0AAD9FN96_PAPLA</name>
<reference evidence="3" key="1">
    <citation type="submission" date="2023-02" db="EMBL/GenBank/DDBJ databases">
        <title>Identification and recombinant expression of a fungal hydrolase from Papiliotrema laurentii that hydrolyzes apple cutin and clears colloidal polyester polyurethane.</title>
        <authorList>
            <consortium name="DOE Joint Genome Institute"/>
            <person name="Roman V.A."/>
            <person name="Bojanowski C."/>
            <person name="Crable B.R."/>
            <person name="Wagner D.N."/>
            <person name="Hung C.S."/>
            <person name="Nadeau L.J."/>
            <person name="Schratz L."/>
            <person name="Haridas S."/>
            <person name="Pangilinan J."/>
            <person name="Lipzen A."/>
            <person name="Na H."/>
            <person name="Yan M."/>
            <person name="Ng V."/>
            <person name="Grigoriev I.V."/>
            <person name="Spatafora J.W."/>
            <person name="Barlow D."/>
            <person name="Biffinger J."/>
            <person name="Kelley-Loughnane N."/>
            <person name="Varaljay V.A."/>
            <person name="Crookes-Goodson W.J."/>
        </authorList>
    </citation>
    <scope>NUCLEOTIDE SEQUENCE</scope>
    <source>
        <strain evidence="3">5307AH</strain>
    </source>
</reference>
<dbReference type="EMBL" id="JAODAN010000009">
    <property type="protein sequence ID" value="KAK1921926.1"/>
    <property type="molecule type" value="Genomic_DNA"/>
</dbReference>
<dbReference type="PANTHER" id="PTHR40465:SF1">
    <property type="entry name" value="DUF6534 DOMAIN-CONTAINING PROTEIN"/>
    <property type="match status" value="1"/>
</dbReference>
<feature type="transmembrane region" description="Helical" evidence="2">
    <location>
        <begin position="216"/>
        <end position="237"/>
    </location>
</feature>
<feature type="transmembrane region" description="Helical" evidence="2">
    <location>
        <begin position="103"/>
        <end position="124"/>
    </location>
</feature>
<evidence type="ECO:0000313" key="4">
    <source>
        <dbReference type="Proteomes" id="UP001182556"/>
    </source>
</evidence>
<feature type="region of interest" description="Disordered" evidence="1">
    <location>
        <begin position="270"/>
        <end position="292"/>
    </location>
</feature>
<sequence length="339" mass="37309">MPRPSLPTLLASAPKVRPHDASYFSPLIFGAACDTILFGFLVHQLNSYLSHVVSKDTFANKLALLWATAVAAATTGLGIWHTWDMFVIHYGAWNRTLVEDSRGIAWFVLLSTLMILPMQVFFAARAYRTHGCGSPILYLVLTLVAIATVSGMGLAGTVRSLRKDDQVQRLAPWLWTWNSANLLCNVVLGLAVLTSLHGGKSWGTRRDHRVFRWTRITFELLLPCTAQSLGSLVSHAARPDSPVAWVWLVPAKLYLISALGVLNSRTSLRRPVPGRSSSCHKRDDSAKGQSDPLAEIRTFPLDEHTVITKSADFEAGHHGTTYSSEPHTLIDPPVLNIAK</sequence>